<dbReference type="Gene3D" id="1.20.144.10">
    <property type="entry name" value="Phosphatidic acid phosphatase type 2/haloperoxidase"/>
    <property type="match status" value="1"/>
</dbReference>
<evidence type="ECO:0000313" key="10">
    <source>
        <dbReference type="Proteomes" id="UP001200034"/>
    </source>
</evidence>
<evidence type="ECO:0000256" key="7">
    <source>
        <dbReference type="SAM" id="Phobius"/>
    </source>
</evidence>
<reference evidence="9" key="1">
    <citation type="journal article" date="2021" name="Mol. Ecol. Resour.">
        <title>Phylogenomic analyses of the genus Drosophila reveals genomic signals of climate adaptation.</title>
        <authorList>
            <person name="Li F."/>
            <person name="Rane R.V."/>
            <person name="Luria V."/>
            <person name="Xiong Z."/>
            <person name="Chen J."/>
            <person name="Li Z."/>
            <person name="Catullo R.A."/>
            <person name="Griffin P.C."/>
            <person name="Schiffer M."/>
            <person name="Pearce S."/>
            <person name="Lee S.F."/>
            <person name="McElroy K."/>
            <person name="Stocker A."/>
            <person name="Shirriffs J."/>
            <person name="Cockerell F."/>
            <person name="Coppin C."/>
            <person name="Sgro C.M."/>
            <person name="Karger A."/>
            <person name="Cain J.W."/>
            <person name="Weber J.A."/>
            <person name="Santpere G."/>
            <person name="Kirschner M.W."/>
            <person name="Hoffmann A.A."/>
            <person name="Oakeshott J.G."/>
            <person name="Zhang G."/>
        </authorList>
    </citation>
    <scope>NUCLEOTIDE SEQUENCE</scope>
    <source>
        <strain evidence="9">BGI-SZ-2011g</strain>
    </source>
</reference>
<dbReference type="CDD" id="cd03384">
    <property type="entry name" value="PAP2_wunen"/>
    <property type="match status" value="1"/>
</dbReference>
<comment type="caution">
    <text evidence="9">The sequence shown here is derived from an EMBL/GenBank/DDBJ whole genome shotgun (WGS) entry which is preliminary data.</text>
</comment>
<dbReference type="GO" id="GO:0007165">
    <property type="term" value="P:signal transduction"/>
    <property type="evidence" value="ECO:0007669"/>
    <property type="project" value="TreeGrafter"/>
</dbReference>
<dbReference type="PANTHER" id="PTHR10165">
    <property type="entry name" value="LIPID PHOSPHATE PHOSPHATASE"/>
    <property type="match status" value="1"/>
</dbReference>
<evidence type="ECO:0000256" key="4">
    <source>
        <dbReference type="ARBA" id="ARBA00022989"/>
    </source>
</evidence>
<evidence type="ECO:0000256" key="6">
    <source>
        <dbReference type="SAM" id="MobiDB-lite"/>
    </source>
</evidence>
<evidence type="ECO:0000313" key="9">
    <source>
        <dbReference type="EMBL" id="KAH8370911.1"/>
    </source>
</evidence>
<sequence length="375" mass="41641">MSSLRPASVCDTTPLQRFESQSSSSEEPSSPTAASIIAAAAAVNSAAQHPQLPQLPQQHYNNNNINNNVKVDLQLPPFVGGVTGGAGGVGKSVGALVSKPTARGTAHICGRIIVDLSLLSCVGLTMLGFSIWGEPNKRGFFCDDLSLRHPYKDSTIRSWMLYLCCAALPVSLILLVEFFRSQDKHSQKSQSQHYHSQQQGSGYYLCHLELPHWLLECYRKIGCFVFGLGIEQLTTDIAKYAIGRLRPHFLTLCEPVLPNGSNCSDPLNAGRYIEQFSCSALNVSAKMLKDMRLSFPSGHASFACYSMVYLVIYLQRRMHWPRLRMCRHLLQFLLLMFAWYTALSRVSDYKHHWSDVLAGSAIGFTYAVVVVSFPR</sequence>
<dbReference type="InterPro" id="IPR036938">
    <property type="entry name" value="PAP2/HPO_sf"/>
</dbReference>
<feature type="transmembrane region" description="Helical" evidence="7">
    <location>
        <begin position="112"/>
        <end position="132"/>
    </location>
</feature>
<keyword evidence="4 7" id="KW-1133">Transmembrane helix</keyword>
<keyword evidence="10" id="KW-1185">Reference proteome</keyword>
<dbReference type="GO" id="GO:0008195">
    <property type="term" value="F:phosphatidate phosphatase activity"/>
    <property type="evidence" value="ECO:0007669"/>
    <property type="project" value="TreeGrafter"/>
</dbReference>
<feature type="compositionally biased region" description="Low complexity" evidence="6">
    <location>
        <begin position="19"/>
        <end position="31"/>
    </location>
</feature>
<name>A0AAD4PL83_9MUSC</name>
<comment type="similarity">
    <text evidence="2">Belongs to the PA-phosphatase related phosphoesterase family.</text>
</comment>
<comment type="subcellular location">
    <subcellularLocation>
        <location evidence="1">Membrane</location>
        <topology evidence="1">Multi-pass membrane protein</topology>
    </subcellularLocation>
</comment>
<feature type="transmembrane region" description="Helical" evidence="7">
    <location>
        <begin position="356"/>
        <end position="373"/>
    </location>
</feature>
<evidence type="ECO:0000256" key="5">
    <source>
        <dbReference type="ARBA" id="ARBA00023136"/>
    </source>
</evidence>
<accession>A0AAD4PL83</accession>
<feature type="non-terminal residue" evidence="9">
    <location>
        <position position="1"/>
    </location>
</feature>
<feature type="region of interest" description="Disordered" evidence="6">
    <location>
        <begin position="1"/>
        <end position="31"/>
    </location>
</feature>
<keyword evidence="5 7" id="KW-0472">Membrane</keyword>
<evidence type="ECO:0000259" key="8">
    <source>
        <dbReference type="SMART" id="SM00014"/>
    </source>
</evidence>
<dbReference type="PANTHER" id="PTHR10165:SF197">
    <property type="entry name" value="FI04477P-RELATED"/>
    <property type="match status" value="1"/>
</dbReference>
<keyword evidence="3 7" id="KW-0812">Transmembrane</keyword>
<dbReference type="InterPro" id="IPR043216">
    <property type="entry name" value="PAP-like"/>
</dbReference>
<evidence type="ECO:0000256" key="2">
    <source>
        <dbReference type="ARBA" id="ARBA00008816"/>
    </source>
</evidence>
<evidence type="ECO:0000256" key="3">
    <source>
        <dbReference type="ARBA" id="ARBA00022692"/>
    </source>
</evidence>
<feature type="domain" description="Phosphatidic acid phosphatase type 2/haloperoxidase" evidence="8">
    <location>
        <begin position="221"/>
        <end position="371"/>
    </location>
</feature>
<protein>
    <recommendedName>
        <fullName evidence="8">Phosphatidic acid phosphatase type 2/haloperoxidase domain-containing protein</fullName>
    </recommendedName>
</protein>
<feature type="compositionally biased region" description="Polar residues" evidence="6">
    <location>
        <begin position="1"/>
        <end position="15"/>
    </location>
</feature>
<proteinExistence type="inferred from homology"/>
<dbReference type="InterPro" id="IPR000326">
    <property type="entry name" value="PAP2/HPO"/>
</dbReference>
<dbReference type="GO" id="GO:0005886">
    <property type="term" value="C:plasma membrane"/>
    <property type="evidence" value="ECO:0007669"/>
    <property type="project" value="TreeGrafter"/>
</dbReference>
<feature type="transmembrane region" description="Helical" evidence="7">
    <location>
        <begin position="159"/>
        <end position="179"/>
    </location>
</feature>
<dbReference type="Pfam" id="PF01569">
    <property type="entry name" value="PAP2"/>
    <property type="match status" value="1"/>
</dbReference>
<dbReference type="EMBL" id="JAJJHW010002585">
    <property type="protein sequence ID" value="KAH8370911.1"/>
    <property type="molecule type" value="Genomic_DNA"/>
</dbReference>
<dbReference type="AlphaFoldDB" id="A0AAD4PL83"/>
<dbReference type="SMART" id="SM00014">
    <property type="entry name" value="acidPPc"/>
    <property type="match status" value="1"/>
</dbReference>
<gene>
    <name evidence="9" type="ORF">KR093_005518</name>
</gene>
<dbReference type="Proteomes" id="UP001200034">
    <property type="component" value="Unassembled WGS sequence"/>
</dbReference>
<dbReference type="GO" id="GO:0006644">
    <property type="term" value="P:phospholipid metabolic process"/>
    <property type="evidence" value="ECO:0007669"/>
    <property type="project" value="InterPro"/>
</dbReference>
<dbReference type="GO" id="GO:0046839">
    <property type="term" value="P:phospholipid dephosphorylation"/>
    <property type="evidence" value="ECO:0007669"/>
    <property type="project" value="TreeGrafter"/>
</dbReference>
<organism evidence="9 10">
    <name type="scientific">Drosophila rubida</name>
    <dbReference type="NCBI Taxonomy" id="30044"/>
    <lineage>
        <taxon>Eukaryota</taxon>
        <taxon>Metazoa</taxon>
        <taxon>Ecdysozoa</taxon>
        <taxon>Arthropoda</taxon>
        <taxon>Hexapoda</taxon>
        <taxon>Insecta</taxon>
        <taxon>Pterygota</taxon>
        <taxon>Neoptera</taxon>
        <taxon>Endopterygota</taxon>
        <taxon>Diptera</taxon>
        <taxon>Brachycera</taxon>
        <taxon>Muscomorpha</taxon>
        <taxon>Ephydroidea</taxon>
        <taxon>Drosophilidae</taxon>
        <taxon>Drosophila</taxon>
    </lineage>
</organism>
<evidence type="ECO:0000256" key="1">
    <source>
        <dbReference type="ARBA" id="ARBA00004141"/>
    </source>
</evidence>
<feature type="transmembrane region" description="Helical" evidence="7">
    <location>
        <begin position="325"/>
        <end position="344"/>
    </location>
</feature>
<dbReference type="SUPFAM" id="SSF48317">
    <property type="entry name" value="Acid phosphatase/Vanadium-dependent haloperoxidase"/>
    <property type="match status" value="1"/>
</dbReference>